<keyword evidence="3" id="KW-0378">Hydrolase</keyword>
<reference evidence="10" key="1">
    <citation type="journal article" date="2020" name="Nat. Commun.">
        <title>Large-scale genome sequencing of mycorrhizal fungi provides insights into the early evolution of symbiotic traits.</title>
        <authorList>
            <person name="Miyauchi S."/>
            <person name="Kiss E."/>
            <person name="Kuo A."/>
            <person name="Drula E."/>
            <person name="Kohler A."/>
            <person name="Sanchez-Garcia M."/>
            <person name="Morin E."/>
            <person name="Andreopoulos B."/>
            <person name="Barry K.W."/>
            <person name="Bonito G."/>
            <person name="Buee M."/>
            <person name="Carver A."/>
            <person name="Chen C."/>
            <person name="Cichocki N."/>
            <person name="Clum A."/>
            <person name="Culley D."/>
            <person name="Crous P.W."/>
            <person name="Fauchery L."/>
            <person name="Girlanda M."/>
            <person name="Hayes R.D."/>
            <person name="Keri Z."/>
            <person name="LaButti K."/>
            <person name="Lipzen A."/>
            <person name="Lombard V."/>
            <person name="Magnuson J."/>
            <person name="Maillard F."/>
            <person name="Murat C."/>
            <person name="Nolan M."/>
            <person name="Ohm R.A."/>
            <person name="Pangilinan J."/>
            <person name="Pereira M.F."/>
            <person name="Perotto S."/>
            <person name="Peter M."/>
            <person name="Pfister S."/>
            <person name="Riley R."/>
            <person name="Sitrit Y."/>
            <person name="Stielow J.B."/>
            <person name="Szollosi G."/>
            <person name="Zifcakova L."/>
            <person name="Stursova M."/>
            <person name="Spatafora J.W."/>
            <person name="Tedersoo L."/>
            <person name="Vaario L.M."/>
            <person name="Yamada A."/>
            <person name="Yan M."/>
            <person name="Wang P."/>
            <person name="Xu J."/>
            <person name="Bruns T."/>
            <person name="Baldrian P."/>
            <person name="Vilgalys R."/>
            <person name="Dunand C."/>
            <person name="Henrissat B."/>
            <person name="Grigoriev I.V."/>
            <person name="Hibbett D."/>
            <person name="Nagy L.G."/>
            <person name="Martin F.M."/>
        </authorList>
    </citation>
    <scope>NUCLEOTIDE SEQUENCE</scope>
    <source>
        <strain evidence="10">UP504</strain>
    </source>
</reference>
<accession>A0A9P6DP78</accession>
<dbReference type="GO" id="GO:0005634">
    <property type="term" value="C:nucleus"/>
    <property type="evidence" value="ECO:0007669"/>
    <property type="project" value="TreeGrafter"/>
</dbReference>
<keyword evidence="8" id="KW-0175">Coiled coil</keyword>
<feature type="non-terminal residue" evidence="10">
    <location>
        <position position="406"/>
    </location>
</feature>
<feature type="binding site" evidence="6">
    <location>
        <position position="248"/>
    </location>
    <ligand>
        <name>Mg(2+)</name>
        <dbReference type="ChEBI" id="CHEBI:18420"/>
        <label>1</label>
    </ligand>
</feature>
<evidence type="ECO:0000256" key="8">
    <source>
        <dbReference type="SAM" id="Coils"/>
    </source>
</evidence>
<evidence type="ECO:0000256" key="1">
    <source>
        <dbReference type="ARBA" id="ARBA00007092"/>
    </source>
</evidence>
<feature type="binding site" evidence="6">
    <location>
        <position position="49"/>
    </location>
    <ligand>
        <name>Mg(2+)</name>
        <dbReference type="ChEBI" id="CHEBI:18420"/>
        <label>1</label>
    </ligand>
</feature>
<dbReference type="SUPFAM" id="SSF56219">
    <property type="entry name" value="DNase I-like"/>
    <property type="match status" value="1"/>
</dbReference>
<dbReference type="InterPro" id="IPR005135">
    <property type="entry name" value="Endo/exonuclease/phosphatase"/>
</dbReference>
<feature type="binding site" evidence="6">
    <location>
        <position position="17"/>
    </location>
    <ligand>
        <name>Mg(2+)</name>
        <dbReference type="ChEBI" id="CHEBI:18420"/>
        <label>1</label>
    </ligand>
</feature>
<comment type="cofactor">
    <cofactor evidence="6">
        <name>Mg(2+)</name>
        <dbReference type="ChEBI" id="CHEBI:18420"/>
    </cofactor>
    <cofactor evidence="6">
        <name>Mn(2+)</name>
        <dbReference type="ChEBI" id="CHEBI:29035"/>
    </cofactor>
    <text evidence="6">Probably binds two magnesium or manganese ions per subunit.</text>
</comment>
<evidence type="ECO:0000256" key="6">
    <source>
        <dbReference type="PIRSR" id="PIRSR604808-2"/>
    </source>
</evidence>
<comment type="caution">
    <text evidence="10">The sequence shown here is derived from an EMBL/GenBank/DDBJ whole genome shotgun (WGS) entry which is preliminary data.</text>
</comment>
<evidence type="ECO:0000256" key="3">
    <source>
        <dbReference type="ARBA" id="ARBA00022801"/>
    </source>
</evidence>
<protein>
    <recommendedName>
        <fullName evidence="9">Endonuclease/exonuclease/phosphatase domain-containing protein</fullName>
    </recommendedName>
</protein>
<comment type="similarity">
    <text evidence="1">Belongs to the DNA repair enzymes AP/ExoA family.</text>
</comment>
<dbReference type="OrthoDB" id="416119at2759"/>
<dbReference type="GO" id="GO:0003906">
    <property type="term" value="F:DNA-(apurinic or apyrimidinic site) endonuclease activity"/>
    <property type="evidence" value="ECO:0007669"/>
    <property type="project" value="TreeGrafter"/>
</dbReference>
<dbReference type="GO" id="GO:0046872">
    <property type="term" value="F:metal ion binding"/>
    <property type="evidence" value="ECO:0007669"/>
    <property type="project" value="UniProtKB-KW"/>
</dbReference>
<evidence type="ECO:0000256" key="4">
    <source>
        <dbReference type="ARBA" id="ARBA00022842"/>
    </source>
</evidence>
<dbReference type="Proteomes" id="UP000886523">
    <property type="component" value="Unassembled WGS sequence"/>
</dbReference>
<keyword evidence="11" id="KW-1185">Reference proteome</keyword>
<evidence type="ECO:0000256" key="2">
    <source>
        <dbReference type="ARBA" id="ARBA00022723"/>
    </source>
</evidence>
<feature type="domain" description="Endonuclease/exonuclease/phosphatase" evidence="9">
    <location>
        <begin position="33"/>
        <end position="248"/>
    </location>
</feature>
<feature type="active site" description="Proton donor/acceptor" evidence="5">
    <location>
        <position position="159"/>
    </location>
</feature>
<feature type="site" description="Interaction with DNA substrate" evidence="7">
    <location>
        <position position="248"/>
    </location>
</feature>
<feature type="active site" evidence="5">
    <location>
        <position position="126"/>
    </location>
</feature>
<dbReference type="EMBL" id="MU129155">
    <property type="protein sequence ID" value="KAF9505405.1"/>
    <property type="molecule type" value="Genomic_DNA"/>
</dbReference>
<evidence type="ECO:0000256" key="7">
    <source>
        <dbReference type="PIRSR" id="PIRSR604808-3"/>
    </source>
</evidence>
<dbReference type="InterPro" id="IPR004808">
    <property type="entry name" value="AP_endonuc_1"/>
</dbReference>
<feature type="site" description="Transition state stabilizer" evidence="7">
    <location>
        <position position="161"/>
    </location>
</feature>
<organism evidence="10 11">
    <name type="scientific">Hydnum rufescens UP504</name>
    <dbReference type="NCBI Taxonomy" id="1448309"/>
    <lineage>
        <taxon>Eukaryota</taxon>
        <taxon>Fungi</taxon>
        <taxon>Dikarya</taxon>
        <taxon>Basidiomycota</taxon>
        <taxon>Agaricomycotina</taxon>
        <taxon>Agaricomycetes</taxon>
        <taxon>Cantharellales</taxon>
        <taxon>Hydnaceae</taxon>
        <taxon>Hydnum</taxon>
    </lineage>
</organism>
<proteinExistence type="inferred from homology"/>
<dbReference type="GO" id="GO:0006284">
    <property type="term" value="P:base-excision repair"/>
    <property type="evidence" value="ECO:0007669"/>
    <property type="project" value="TreeGrafter"/>
</dbReference>
<dbReference type="Pfam" id="PF03372">
    <property type="entry name" value="Exo_endo_phos"/>
    <property type="match status" value="1"/>
</dbReference>
<feature type="binding site" evidence="6">
    <location>
        <position position="161"/>
    </location>
    <ligand>
        <name>Mg(2+)</name>
        <dbReference type="ChEBI" id="CHEBI:18420"/>
        <label>1</label>
    </ligand>
</feature>
<feature type="active site" description="Proton acceptor" evidence="5">
    <location>
        <position position="248"/>
    </location>
</feature>
<dbReference type="InterPro" id="IPR036691">
    <property type="entry name" value="Endo/exonu/phosph_ase_sf"/>
</dbReference>
<keyword evidence="2 6" id="KW-0479">Metal-binding</keyword>
<dbReference type="GO" id="GO:0008081">
    <property type="term" value="F:phosphoric diester hydrolase activity"/>
    <property type="evidence" value="ECO:0007669"/>
    <property type="project" value="TreeGrafter"/>
</dbReference>
<feature type="binding site" evidence="6">
    <location>
        <position position="247"/>
    </location>
    <ligand>
        <name>Mg(2+)</name>
        <dbReference type="ChEBI" id="CHEBI:18420"/>
        <label>1</label>
    </ligand>
</feature>
<dbReference type="AlphaFoldDB" id="A0A9P6DP78"/>
<keyword evidence="4 6" id="KW-0460">Magnesium</keyword>
<sequence length="406" mass="46078">MPKKRRSRANIKIASLNMRGGGPNMIQEKWYHINQLLRDGKIGILALQETHTTDTLISSLHSLFGKRLLIFHSMDPDTPNSKGVAIVLNKEILHTENIKCQNIIPGRALLLSVQWHTSTITVLAIYAPNPPAENRDFWVALHQNWDDLDLPKPDIMLGDFNLVEDALDRLPSHPDNQAAVLSLEQLKSLFHVQDGWRKSNPAPHKAYTYLQSNHNGSQSRIDRIYITDPLEQTCLNWEISPPGIPTDHSLVSVHMSNPKIPFVGRGRWSLPLYLLHDKSLKEHIHQLGLKLQSDLESCRHSRTPEMNPQILFKSFKDSITKSARKRAKATIPKMEIAIQKLQSQLQDTLNNPEDETTQAEASAAIQEKISRLTIQRHNHTRASATARNRLEGETISKYWSGINKAK</sequence>
<name>A0A9P6DP78_9AGAM</name>
<dbReference type="PANTHER" id="PTHR22748:SF4">
    <property type="entry name" value="DNA-(APURINIC OR APYRIMIDINIC SITE) ENDONUCLEASE 2"/>
    <property type="match status" value="1"/>
</dbReference>
<dbReference type="CDD" id="cd09076">
    <property type="entry name" value="L1-EN"/>
    <property type="match status" value="1"/>
</dbReference>
<dbReference type="GO" id="GO:0008311">
    <property type="term" value="F:double-stranded DNA 3'-5' DNA exonuclease activity"/>
    <property type="evidence" value="ECO:0007669"/>
    <property type="project" value="TreeGrafter"/>
</dbReference>
<evidence type="ECO:0000259" key="9">
    <source>
        <dbReference type="Pfam" id="PF03372"/>
    </source>
</evidence>
<gene>
    <name evidence="10" type="ORF">BS47DRAFT_1306663</name>
</gene>
<evidence type="ECO:0000256" key="5">
    <source>
        <dbReference type="PIRSR" id="PIRSR604808-1"/>
    </source>
</evidence>
<keyword evidence="6" id="KW-0464">Manganese</keyword>
<evidence type="ECO:0000313" key="11">
    <source>
        <dbReference type="Proteomes" id="UP000886523"/>
    </source>
</evidence>
<feature type="binding site" evidence="6">
    <location>
        <position position="159"/>
    </location>
    <ligand>
        <name>Mg(2+)</name>
        <dbReference type="ChEBI" id="CHEBI:18420"/>
        <label>1</label>
    </ligand>
</feature>
<evidence type="ECO:0000313" key="10">
    <source>
        <dbReference type="EMBL" id="KAF9505405.1"/>
    </source>
</evidence>
<dbReference type="PANTHER" id="PTHR22748">
    <property type="entry name" value="AP ENDONUCLEASE"/>
    <property type="match status" value="1"/>
</dbReference>
<feature type="site" description="Important for catalytic activity" evidence="7">
    <location>
        <position position="222"/>
    </location>
</feature>
<dbReference type="Gene3D" id="3.60.10.10">
    <property type="entry name" value="Endonuclease/exonuclease/phosphatase"/>
    <property type="match status" value="1"/>
</dbReference>
<feature type="coiled-coil region" evidence="8">
    <location>
        <begin position="324"/>
        <end position="351"/>
    </location>
</feature>